<gene>
    <name evidence="2" type="ORF">UFOVP261_4</name>
</gene>
<dbReference type="GO" id="GO:0016740">
    <property type="term" value="F:transferase activity"/>
    <property type="evidence" value="ECO:0007669"/>
    <property type="project" value="UniProtKB-KW"/>
</dbReference>
<evidence type="ECO:0000259" key="1">
    <source>
        <dbReference type="Pfam" id="PF00535"/>
    </source>
</evidence>
<feature type="domain" description="Glycosyltransferase 2-like" evidence="1">
    <location>
        <begin position="17"/>
        <end position="163"/>
    </location>
</feature>
<keyword evidence="2" id="KW-0808">Transferase</keyword>
<dbReference type="Pfam" id="PF00535">
    <property type="entry name" value="Glycos_transf_2"/>
    <property type="match status" value="1"/>
</dbReference>
<dbReference type="Gene3D" id="3.90.550.10">
    <property type="entry name" value="Spore Coat Polysaccharide Biosynthesis Protein SpsA, Chain A"/>
    <property type="match status" value="1"/>
</dbReference>
<dbReference type="InterPro" id="IPR001173">
    <property type="entry name" value="Glyco_trans_2-like"/>
</dbReference>
<reference evidence="2" key="1">
    <citation type="submission" date="2020-04" db="EMBL/GenBank/DDBJ databases">
        <authorList>
            <person name="Chiriac C."/>
            <person name="Salcher M."/>
            <person name="Ghai R."/>
            <person name="Kavagutti S V."/>
        </authorList>
    </citation>
    <scope>NUCLEOTIDE SEQUENCE</scope>
</reference>
<accession>A0A6J5LGB8</accession>
<dbReference type="EMBL" id="LR796262">
    <property type="protein sequence ID" value="CAB4132313.1"/>
    <property type="molecule type" value="Genomic_DNA"/>
</dbReference>
<dbReference type="SUPFAM" id="SSF53448">
    <property type="entry name" value="Nucleotide-diphospho-sugar transferases"/>
    <property type="match status" value="1"/>
</dbReference>
<sequence>MDKVLCSIGTRGRYHTTLPMALTAIINQTRKVDKLVIFDDNDEPEDLRHHQLYAQLFNIMNLKGIDWEWRFAAKKGTHHNHQAANTMGYKWVWRMDDDAIPEPNVLKTLMSYAMDGIGAIGGSILTPPICPETSSGSIDKINEEPNPQWSMIDKFKFVDHLHCSFVYRAGIHDYNLGLSRVAHREETLFSWGLKQKGYKLVIVPEAITWHLKYPAGGIRTENNQELYAKDEFIFQNFLAYRDHTIVVLNCGLGDHLVFSKVLPSIKNPVIFTCYPEVIEGKSIAEANHLFGDLDQWNIYKKMAQWNWAGTLEDAFRKMYL</sequence>
<dbReference type="InterPro" id="IPR029044">
    <property type="entry name" value="Nucleotide-diphossugar_trans"/>
</dbReference>
<proteinExistence type="predicted"/>
<evidence type="ECO:0000313" key="2">
    <source>
        <dbReference type="EMBL" id="CAB4132313.1"/>
    </source>
</evidence>
<organism evidence="2">
    <name type="scientific">uncultured Caudovirales phage</name>
    <dbReference type="NCBI Taxonomy" id="2100421"/>
    <lineage>
        <taxon>Viruses</taxon>
        <taxon>Duplodnaviria</taxon>
        <taxon>Heunggongvirae</taxon>
        <taxon>Uroviricota</taxon>
        <taxon>Caudoviricetes</taxon>
        <taxon>Peduoviridae</taxon>
        <taxon>Maltschvirus</taxon>
        <taxon>Maltschvirus maltsch</taxon>
    </lineage>
</organism>
<name>A0A6J5LGB8_9CAUD</name>
<protein>
    <submittedName>
        <fullName evidence="2">Glycosyltransferase 2-like</fullName>
    </submittedName>
</protein>